<comment type="caution">
    <text evidence="3">The sequence shown here is derived from an EMBL/GenBank/DDBJ whole genome shotgun (WGS) entry which is preliminary data.</text>
</comment>
<dbReference type="EMBL" id="RZNJ01000004">
    <property type="protein sequence ID" value="RUT30184.1"/>
    <property type="molecule type" value="Genomic_DNA"/>
</dbReference>
<dbReference type="SUPFAM" id="SSF52980">
    <property type="entry name" value="Restriction endonuclease-like"/>
    <property type="match status" value="1"/>
</dbReference>
<dbReference type="RefSeq" id="WP_127188965.1">
    <property type="nucleotide sequence ID" value="NZ_RZNJ01000004.1"/>
</dbReference>
<proteinExistence type="inferred from homology"/>
<dbReference type="InterPro" id="IPR003509">
    <property type="entry name" value="UPF0102_YraN-like"/>
</dbReference>
<gene>
    <name evidence="3" type="ORF">EMQ25_12770</name>
</gene>
<dbReference type="Gene3D" id="3.40.1350.10">
    <property type="match status" value="1"/>
</dbReference>
<dbReference type="InterPro" id="IPR011335">
    <property type="entry name" value="Restrct_endonuc-II-like"/>
</dbReference>
<dbReference type="Proteomes" id="UP000281547">
    <property type="component" value="Unassembled WGS sequence"/>
</dbReference>
<evidence type="ECO:0000256" key="1">
    <source>
        <dbReference type="ARBA" id="ARBA00006738"/>
    </source>
</evidence>
<dbReference type="HAMAP" id="MF_00048">
    <property type="entry name" value="UPF0102"/>
    <property type="match status" value="1"/>
</dbReference>
<dbReference type="PANTHER" id="PTHR34039:SF1">
    <property type="entry name" value="UPF0102 PROTEIN YRAN"/>
    <property type="match status" value="1"/>
</dbReference>
<organism evidence="3 4">
    <name type="scientific">Arsenicitalea aurantiaca</name>
    <dbReference type="NCBI Taxonomy" id="1783274"/>
    <lineage>
        <taxon>Bacteria</taxon>
        <taxon>Pseudomonadati</taxon>
        <taxon>Pseudomonadota</taxon>
        <taxon>Alphaproteobacteria</taxon>
        <taxon>Hyphomicrobiales</taxon>
        <taxon>Devosiaceae</taxon>
        <taxon>Arsenicitalea</taxon>
    </lineage>
</organism>
<dbReference type="NCBIfam" id="TIGR00252">
    <property type="entry name" value="YraN family protein"/>
    <property type="match status" value="1"/>
</dbReference>
<comment type="similarity">
    <text evidence="1 2">Belongs to the UPF0102 family.</text>
</comment>
<dbReference type="GO" id="GO:0003676">
    <property type="term" value="F:nucleic acid binding"/>
    <property type="evidence" value="ECO:0007669"/>
    <property type="project" value="InterPro"/>
</dbReference>
<evidence type="ECO:0000313" key="3">
    <source>
        <dbReference type="EMBL" id="RUT30184.1"/>
    </source>
</evidence>
<accession>A0A433X7Z1</accession>
<dbReference type="NCBIfam" id="NF009151">
    <property type="entry name" value="PRK12497.1-5"/>
    <property type="match status" value="1"/>
</dbReference>
<dbReference type="AlphaFoldDB" id="A0A433X7Z1"/>
<dbReference type="PANTHER" id="PTHR34039">
    <property type="entry name" value="UPF0102 PROTEIN YRAN"/>
    <property type="match status" value="1"/>
</dbReference>
<dbReference type="OrthoDB" id="9812968at2"/>
<sequence>MPPSPSRPPAERTPAARRLRAEGFGRRGETLAALYLGAKFYRIIHRRYRTPVGEIDLIVRRGRVTVFVEVKSRMRSDDEAEALEAVDTARIGRAAQYFLARHPQLAETPLRFDVIFLAPFALPRHVTNAFDVQ</sequence>
<reference evidence="3 4" key="1">
    <citation type="journal article" date="2016" name="Int. J. Syst. Evol. Microbiol.">
        <title>Arsenicitalea aurantiaca gen. nov., sp. nov., a new member of the family Hyphomicrobiaceae, isolated from high-arsenic sediment.</title>
        <authorList>
            <person name="Mu Y."/>
            <person name="Zhou L."/>
            <person name="Zeng X.C."/>
            <person name="Liu L."/>
            <person name="Pan Y."/>
            <person name="Chen X."/>
            <person name="Wang J."/>
            <person name="Li S."/>
            <person name="Li W.J."/>
            <person name="Wang Y."/>
        </authorList>
    </citation>
    <scope>NUCLEOTIDE SEQUENCE [LARGE SCALE GENOMIC DNA]</scope>
    <source>
        <strain evidence="3 4">42-50</strain>
    </source>
</reference>
<protein>
    <recommendedName>
        <fullName evidence="2">UPF0102 protein EMQ25_12770</fullName>
    </recommendedName>
</protein>
<name>A0A433X7Z1_9HYPH</name>
<keyword evidence="4" id="KW-1185">Reference proteome</keyword>
<dbReference type="InterPro" id="IPR011856">
    <property type="entry name" value="tRNA_endonuc-like_dom_sf"/>
</dbReference>
<evidence type="ECO:0000313" key="4">
    <source>
        <dbReference type="Proteomes" id="UP000281547"/>
    </source>
</evidence>
<evidence type="ECO:0000256" key="2">
    <source>
        <dbReference type="HAMAP-Rule" id="MF_00048"/>
    </source>
</evidence>
<dbReference type="Pfam" id="PF02021">
    <property type="entry name" value="UPF0102"/>
    <property type="match status" value="1"/>
</dbReference>